<evidence type="ECO:0000313" key="8">
    <source>
        <dbReference type="EMBL" id="RIJ24089.1"/>
    </source>
</evidence>
<name>A0A399R3P9_9PROT</name>
<dbReference type="Pfam" id="PF00486">
    <property type="entry name" value="Trans_reg_C"/>
    <property type="match status" value="1"/>
</dbReference>
<dbReference type="GO" id="GO:0000976">
    <property type="term" value="F:transcription cis-regulatory region binding"/>
    <property type="evidence" value="ECO:0007669"/>
    <property type="project" value="TreeGrafter"/>
</dbReference>
<dbReference type="InterPro" id="IPR001789">
    <property type="entry name" value="Sig_transdc_resp-reg_receiver"/>
</dbReference>
<dbReference type="RefSeq" id="WP_119379278.1">
    <property type="nucleotide sequence ID" value="NZ_QWGB01000005.1"/>
</dbReference>
<evidence type="ECO:0000256" key="2">
    <source>
        <dbReference type="ARBA" id="ARBA00023012"/>
    </source>
</evidence>
<proteinExistence type="predicted"/>
<dbReference type="Gene3D" id="3.40.50.2300">
    <property type="match status" value="1"/>
</dbReference>
<dbReference type="PROSITE" id="PS51755">
    <property type="entry name" value="OMPR_PHOB"/>
    <property type="match status" value="1"/>
</dbReference>
<dbReference type="PANTHER" id="PTHR48111">
    <property type="entry name" value="REGULATOR OF RPOS"/>
    <property type="match status" value="1"/>
</dbReference>
<evidence type="ECO:0000313" key="9">
    <source>
        <dbReference type="Proteomes" id="UP000265431"/>
    </source>
</evidence>
<dbReference type="GO" id="GO:0032993">
    <property type="term" value="C:protein-DNA complex"/>
    <property type="evidence" value="ECO:0007669"/>
    <property type="project" value="TreeGrafter"/>
</dbReference>
<dbReference type="OrthoDB" id="7191169at2"/>
<dbReference type="CDD" id="cd00383">
    <property type="entry name" value="trans_reg_C"/>
    <property type="match status" value="1"/>
</dbReference>
<feature type="modified residue" description="4-aspartylphosphate" evidence="4">
    <location>
        <position position="56"/>
    </location>
</feature>
<dbReference type="Gene3D" id="6.10.250.690">
    <property type="match status" value="1"/>
</dbReference>
<protein>
    <submittedName>
        <fullName evidence="8">DNA-binding response regulator</fullName>
    </submittedName>
</protein>
<evidence type="ECO:0000259" key="7">
    <source>
        <dbReference type="PROSITE" id="PS51755"/>
    </source>
</evidence>
<accession>A0A399R3P9</accession>
<feature type="domain" description="OmpR/PhoB-type" evidence="7">
    <location>
        <begin position="129"/>
        <end position="228"/>
    </location>
</feature>
<dbReference type="InterPro" id="IPR001867">
    <property type="entry name" value="OmpR/PhoB-type_DNA-bd"/>
</dbReference>
<dbReference type="PANTHER" id="PTHR48111:SF40">
    <property type="entry name" value="PHOSPHATE REGULON TRANSCRIPTIONAL REGULATORY PROTEIN PHOB"/>
    <property type="match status" value="1"/>
</dbReference>
<evidence type="ECO:0000256" key="1">
    <source>
        <dbReference type="ARBA" id="ARBA00022553"/>
    </source>
</evidence>
<feature type="domain" description="Response regulatory" evidence="6">
    <location>
        <begin position="6"/>
        <end position="121"/>
    </location>
</feature>
<dbReference type="SUPFAM" id="SSF46894">
    <property type="entry name" value="C-terminal effector domain of the bipartite response regulators"/>
    <property type="match status" value="1"/>
</dbReference>
<dbReference type="InterPro" id="IPR016032">
    <property type="entry name" value="Sig_transdc_resp-reg_C-effctor"/>
</dbReference>
<dbReference type="AlphaFoldDB" id="A0A399R3P9"/>
<dbReference type="InterPro" id="IPR011006">
    <property type="entry name" value="CheY-like_superfamily"/>
</dbReference>
<sequence length="229" mass="25684">MISTKTLLLVDDDDELRSALAEQFNLHDGFEAMEAANASEALKQIEEQRFDLVLLDVDMPDMDGREACKLMRQRGLRAPVIMLTGQDSDADTILGLESGANDYVTKPFRFSVLLARVRAHLRSFEQSEDATFTLGPYEFQPAMKLLVTSSDQKVRLTEKETNILKYLYRAGGKAVAREELLAEVWGYNAAVTTHTLETHVYRLRQKIEADPANARILLTEAGGYRLQAG</sequence>
<dbReference type="InterPro" id="IPR039420">
    <property type="entry name" value="WalR-like"/>
</dbReference>
<dbReference type="InterPro" id="IPR036388">
    <property type="entry name" value="WH-like_DNA-bd_sf"/>
</dbReference>
<keyword evidence="1 4" id="KW-0597">Phosphoprotein</keyword>
<comment type="caution">
    <text evidence="8">The sequence shown here is derived from an EMBL/GenBank/DDBJ whole genome shotgun (WGS) entry which is preliminary data.</text>
</comment>
<feature type="DNA-binding region" description="OmpR/PhoB-type" evidence="5">
    <location>
        <begin position="129"/>
        <end position="228"/>
    </location>
</feature>
<dbReference type="Pfam" id="PF00072">
    <property type="entry name" value="Response_reg"/>
    <property type="match status" value="1"/>
</dbReference>
<dbReference type="CDD" id="cd17574">
    <property type="entry name" value="REC_OmpR"/>
    <property type="match status" value="1"/>
</dbReference>
<reference evidence="8 9" key="1">
    <citation type="submission" date="2018-08" db="EMBL/GenBank/DDBJ databases">
        <title>Henriciella mobilis sp. nov., isolated from seawater.</title>
        <authorList>
            <person name="Cheng H."/>
            <person name="Wu Y.-H."/>
            <person name="Xu X.-W."/>
            <person name="Guo L.-L."/>
        </authorList>
    </citation>
    <scope>NUCLEOTIDE SEQUENCE [LARGE SCALE GENOMIC DNA]</scope>
    <source>
        <strain evidence="8 9">CCUG66934</strain>
    </source>
</reference>
<dbReference type="SMART" id="SM00862">
    <property type="entry name" value="Trans_reg_C"/>
    <property type="match status" value="1"/>
</dbReference>
<keyword evidence="2" id="KW-0902">Two-component regulatory system</keyword>
<dbReference type="GO" id="GO:0000156">
    <property type="term" value="F:phosphorelay response regulator activity"/>
    <property type="evidence" value="ECO:0007669"/>
    <property type="project" value="TreeGrafter"/>
</dbReference>
<keyword evidence="3 5" id="KW-0238">DNA-binding</keyword>
<dbReference type="SMART" id="SM00448">
    <property type="entry name" value="REC"/>
    <property type="match status" value="1"/>
</dbReference>
<dbReference type="Gene3D" id="1.10.10.10">
    <property type="entry name" value="Winged helix-like DNA-binding domain superfamily/Winged helix DNA-binding domain"/>
    <property type="match status" value="1"/>
</dbReference>
<dbReference type="PROSITE" id="PS50110">
    <property type="entry name" value="RESPONSE_REGULATORY"/>
    <property type="match status" value="1"/>
</dbReference>
<organism evidence="8 9">
    <name type="scientific">Henriciella barbarensis</name>
    <dbReference type="NCBI Taxonomy" id="86342"/>
    <lineage>
        <taxon>Bacteria</taxon>
        <taxon>Pseudomonadati</taxon>
        <taxon>Pseudomonadota</taxon>
        <taxon>Alphaproteobacteria</taxon>
        <taxon>Hyphomonadales</taxon>
        <taxon>Hyphomonadaceae</taxon>
        <taxon>Henriciella</taxon>
    </lineage>
</organism>
<evidence type="ECO:0000259" key="6">
    <source>
        <dbReference type="PROSITE" id="PS50110"/>
    </source>
</evidence>
<dbReference type="GO" id="GO:0006355">
    <property type="term" value="P:regulation of DNA-templated transcription"/>
    <property type="evidence" value="ECO:0007669"/>
    <property type="project" value="InterPro"/>
</dbReference>
<dbReference type="Proteomes" id="UP000265431">
    <property type="component" value="Unassembled WGS sequence"/>
</dbReference>
<dbReference type="EMBL" id="QWGB01000005">
    <property type="protein sequence ID" value="RIJ24089.1"/>
    <property type="molecule type" value="Genomic_DNA"/>
</dbReference>
<evidence type="ECO:0000256" key="5">
    <source>
        <dbReference type="PROSITE-ProRule" id="PRU01091"/>
    </source>
</evidence>
<evidence type="ECO:0000256" key="4">
    <source>
        <dbReference type="PROSITE-ProRule" id="PRU00169"/>
    </source>
</evidence>
<dbReference type="SUPFAM" id="SSF52172">
    <property type="entry name" value="CheY-like"/>
    <property type="match status" value="1"/>
</dbReference>
<gene>
    <name evidence="8" type="ORF">D1224_07555</name>
</gene>
<keyword evidence="9" id="KW-1185">Reference proteome</keyword>
<evidence type="ECO:0000256" key="3">
    <source>
        <dbReference type="ARBA" id="ARBA00023125"/>
    </source>
</evidence>
<dbReference type="GO" id="GO:0005829">
    <property type="term" value="C:cytosol"/>
    <property type="evidence" value="ECO:0007669"/>
    <property type="project" value="TreeGrafter"/>
</dbReference>